<keyword evidence="9" id="KW-1185">Reference proteome</keyword>
<dbReference type="InterPro" id="IPR032466">
    <property type="entry name" value="Metal_Hydrolase"/>
</dbReference>
<comment type="similarity">
    <text evidence="3 7">Belongs to the metallo-dependent hydrolases superfamily. Uronate isomerase family.</text>
</comment>
<dbReference type="STRING" id="1297617.IB211_00301"/>
<dbReference type="PANTHER" id="PTHR30068:SF4">
    <property type="entry name" value="URONATE ISOMERASE"/>
    <property type="match status" value="1"/>
</dbReference>
<dbReference type="KEGG" id="ibu:IB211_00301"/>
<keyword evidence="6 7" id="KW-0413">Isomerase</keyword>
<accession>A0A0S2W042</accession>
<evidence type="ECO:0000256" key="4">
    <source>
        <dbReference type="ARBA" id="ARBA00012546"/>
    </source>
</evidence>
<comment type="catalytic activity">
    <reaction evidence="1 7">
        <text>D-glucuronate = D-fructuronate</text>
        <dbReference type="Rhea" id="RHEA:13049"/>
        <dbReference type="ChEBI" id="CHEBI:58720"/>
        <dbReference type="ChEBI" id="CHEBI:59863"/>
        <dbReference type="EC" id="5.3.1.12"/>
    </reaction>
</comment>
<dbReference type="Proteomes" id="UP000064844">
    <property type="component" value="Chromosome"/>
</dbReference>
<comment type="pathway">
    <text evidence="2 7">Carbohydrate metabolism; pentose and glucuronate interconversion.</text>
</comment>
<dbReference type="UniPathway" id="UPA00246"/>
<dbReference type="GO" id="GO:0019698">
    <property type="term" value="P:D-galacturonate catabolic process"/>
    <property type="evidence" value="ECO:0007669"/>
    <property type="project" value="TreeGrafter"/>
</dbReference>
<protein>
    <recommendedName>
        <fullName evidence="5 7">Uronate isomerase</fullName>
        <ecNumber evidence="4 7">5.3.1.12</ecNumber>
    </recommendedName>
    <alternativeName>
        <fullName evidence="7">Glucuronate isomerase</fullName>
    </alternativeName>
    <alternativeName>
        <fullName evidence="7">Uronic isomerase</fullName>
    </alternativeName>
</protein>
<evidence type="ECO:0000256" key="3">
    <source>
        <dbReference type="ARBA" id="ARBA00008397"/>
    </source>
</evidence>
<evidence type="ECO:0000256" key="6">
    <source>
        <dbReference type="ARBA" id="ARBA00023235"/>
    </source>
</evidence>
<evidence type="ECO:0000256" key="2">
    <source>
        <dbReference type="ARBA" id="ARBA00004892"/>
    </source>
</evidence>
<dbReference type="SUPFAM" id="SSF51556">
    <property type="entry name" value="Metallo-dependent hydrolases"/>
    <property type="match status" value="1"/>
</dbReference>
<organism evidence="8 9">
    <name type="scientific">Intestinimonas butyriciproducens</name>
    <dbReference type="NCBI Taxonomy" id="1297617"/>
    <lineage>
        <taxon>Bacteria</taxon>
        <taxon>Bacillati</taxon>
        <taxon>Bacillota</taxon>
        <taxon>Clostridia</taxon>
        <taxon>Eubacteriales</taxon>
        <taxon>Intestinimonas</taxon>
    </lineage>
</organism>
<dbReference type="HAMAP" id="MF_00675">
    <property type="entry name" value="UxaC"/>
    <property type="match status" value="1"/>
</dbReference>
<comment type="catalytic activity">
    <reaction evidence="7">
        <text>aldehydo-D-galacturonate = keto-D-tagaturonate</text>
        <dbReference type="Rhea" id="RHEA:27702"/>
        <dbReference type="ChEBI" id="CHEBI:12952"/>
        <dbReference type="ChEBI" id="CHEBI:17886"/>
    </reaction>
</comment>
<name>A0A0S2W042_9FIRM</name>
<dbReference type="Gene3D" id="1.10.2020.10">
    <property type="entry name" value="uronate isomerase, domain 2, chain A"/>
    <property type="match status" value="1"/>
</dbReference>
<dbReference type="Gene3D" id="3.20.20.140">
    <property type="entry name" value="Metal-dependent hydrolases"/>
    <property type="match status" value="1"/>
</dbReference>
<dbReference type="PATRIC" id="fig|1297617.4.peg.307"/>
<dbReference type="EC" id="5.3.1.12" evidence="4 7"/>
<dbReference type="AlphaFoldDB" id="A0A0S2W042"/>
<dbReference type="PANTHER" id="PTHR30068">
    <property type="entry name" value="URONATE ISOMERASE"/>
    <property type="match status" value="1"/>
</dbReference>
<dbReference type="GO" id="GO:0008880">
    <property type="term" value="F:glucuronate isomerase activity"/>
    <property type="evidence" value="ECO:0007669"/>
    <property type="project" value="UniProtKB-UniRule"/>
</dbReference>
<evidence type="ECO:0000256" key="7">
    <source>
        <dbReference type="HAMAP-Rule" id="MF_00675"/>
    </source>
</evidence>
<reference evidence="9" key="2">
    <citation type="submission" date="2015-04" db="EMBL/GenBank/DDBJ databases">
        <title>A butyrogenic pathway from the amino acid lysine in a human gut commensal.</title>
        <authorList>
            <person name="de Vos W.M."/>
            <person name="Bui N.T.P."/>
            <person name="Plugge C.M."/>
            <person name="Ritari J."/>
        </authorList>
    </citation>
    <scope>NUCLEOTIDE SEQUENCE [LARGE SCALE GENOMIC DNA]</scope>
    <source>
        <strain evidence="9">AF211</strain>
    </source>
</reference>
<sequence length="539" mass="61189">MAKINSSFSEQNIFLAKWSGFCLTRRANYVMFGYKRYITNISFIYDGTLNRTAKPVNGTEDGRMRPFLDEDFLLDTQTARALYHGVAEGMPILDYHCHVSPREIAEDRVFRNLTQLWLEGDHYKWRLMRANGVPERLITGSAPDEEKFQAWAATLERSAGNPLYHWSHLELKRYFGYDGHLTGANAKEVWDHCQAAIGEGMHVRDILKKSNVTLICTTDDPADTLEWHERLSDDPTLETKVLPAFRPDRAVNLEKEDFPEYIKRLSASAGMEIGGWQSLLDALEQRLNFFDAHGCALADHGLDNICFRPAGEAELDGILKKRLAGEGVTEEELWQYKTALLLFFGRGYAKRGWAMQMHFAAQRNNNSRMYRLLGPDTGYDSIGPAVRLPDLAAFLNALDENGELPRTILYSLEPGDNAGLVTLMGCYQGEGVRGKLQHGSAWWFNDCKEGMEAQLKNLAAGGVLGNFIGMLTDSRSFLSYTRHEYFRRILCALLGRWVEEGQFPDDRQALERLVADISYRNSVAYFGFGRYHLRGAETL</sequence>
<dbReference type="EMBL" id="CP011307">
    <property type="protein sequence ID" value="ALP92697.1"/>
    <property type="molecule type" value="Genomic_DNA"/>
</dbReference>
<evidence type="ECO:0000313" key="8">
    <source>
        <dbReference type="EMBL" id="ALP92697.1"/>
    </source>
</evidence>
<proteinExistence type="inferred from homology"/>
<evidence type="ECO:0000256" key="5">
    <source>
        <dbReference type="ARBA" id="ARBA00020555"/>
    </source>
</evidence>
<dbReference type="Pfam" id="PF02614">
    <property type="entry name" value="UxaC"/>
    <property type="match status" value="1"/>
</dbReference>
<dbReference type="NCBIfam" id="NF002794">
    <property type="entry name" value="PRK02925.1"/>
    <property type="match status" value="1"/>
</dbReference>
<evidence type="ECO:0000313" key="9">
    <source>
        <dbReference type="Proteomes" id="UP000064844"/>
    </source>
</evidence>
<dbReference type="eggNOG" id="COG1904">
    <property type="taxonomic scope" value="Bacteria"/>
</dbReference>
<evidence type="ECO:0000256" key="1">
    <source>
        <dbReference type="ARBA" id="ARBA00001165"/>
    </source>
</evidence>
<dbReference type="GO" id="GO:0042840">
    <property type="term" value="P:D-glucuronate catabolic process"/>
    <property type="evidence" value="ECO:0007669"/>
    <property type="project" value="TreeGrafter"/>
</dbReference>
<gene>
    <name evidence="7" type="primary">uxaC</name>
    <name evidence="8" type="ORF">IB211_00301</name>
</gene>
<dbReference type="InterPro" id="IPR003766">
    <property type="entry name" value="Uronate_isomerase"/>
</dbReference>
<reference evidence="8 9" key="1">
    <citation type="journal article" date="2015" name="Nat. Commun.">
        <title>Production of butyrate from lysine and the Amadori product fructoselysine by a human gut commensal.</title>
        <authorList>
            <person name="Bui T.P."/>
            <person name="Ritari J."/>
            <person name="Boeren S."/>
            <person name="de Waard P."/>
            <person name="Plugge C.M."/>
            <person name="de Vos W.M."/>
        </authorList>
    </citation>
    <scope>NUCLEOTIDE SEQUENCE [LARGE SCALE GENOMIC DNA]</scope>
    <source>
        <strain evidence="8 9">AF211</strain>
    </source>
</reference>